<dbReference type="PROSITE" id="PS50977">
    <property type="entry name" value="HTH_TETR_2"/>
    <property type="match status" value="1"/>
</dbReference>
<dbReference type="PRINTS" id="PR00455">
    <property type="entry name" value="HTHTETR"/>
</dbReference>
<evidence type="ECO:0000256" key="2">
    <source>
        <dbReference type="ARBA" id="ARBA00023125"/>
    </source>
</evidence>
<dbReference type="InterPro" id="IPR023772">
    <property type="entry name" value="DNA-bd_HTH_TetR-type_CS"/>
</dbReference>
<dbReference type="Gene3D" id="1.10.10.60">
    <property type="entry name" value="Homeodomain-like"/>
    <property type="match status" value="1"/>
</dbReference>
<dbReference type="PANTHER" id="PTHR47506:SF1">
    <property type="entry name" value="HTH-TYPE TRANSCRIPTIONAL REGULATOR YJDC"/>
    <property type="match status" value="1"/>
</dbReference>
<dbReference type="PROSITE" id="PS01081">
    <property type="entry name" value="HTH_TETR_1"/>
    <property type="match status" value="1"/>
</dbReference>
<organism evidence="6 7">
    <name type="scientific">Paenibacillus rhizoplanae</name>
    <dbReference type="NCBI Taxonomy" id="1917181"/>
    <lineage>
        <taxon>Bacteria</taxon>
        <taxon>Bacillati</taxon>
        <taxon>Bacillota</taxon>
        <taxon>Bacilli</taxon>
        <taxon>Bacillales</taxon>
        <taxon>Paenibacillaceae</taxon>
        <taxon>Paenibacillus</taxon>
    </lineage>
</organism>
<evidence type="ECO:0000313" key="6">
    <source>
        <dbReference type="EMBL" id="MFD2409885.1"/>
    </source>
</evidence>
<dbReference type="Gene3D" id="1.10.357.10">
    <property type="entry name" value="Tetracycline Repressor, domain 2"/>
    <property type="match status" value="1"/>
</dbReference>
<dbReference type="Proteomes" id="UP001597448">
    <property type="component" value="Unassembled WGS sequence"/>
</dbReference>
<dbReference type="PANTHER" id="PTHR47506">
    <property type="entry name" value="TRANSCRIPTIONAL REGULATORY PROTEIN"/>
    <property type="match status" value="1"/>
</dbReference>
<dbReference type="EMBL" id="JBHUKY010000019">
    <property type="protein sequence ID" value="MFD2409885.1"/>
    <property type="molecule type" value="Genomic_DNA"/>
</dbReference>
<dbReference type="InterPro" id="IPR036271">
    <property type="entry name" value="Tet_transcr_reg_TetR-rel_C_sf"/>
</dbReference>
<name>A0ABW5F7H5_9BACL</name>
<keyword evidence="1" id="KW-0805">Transcription regulation</keyword>
<evidence type="ECO:0000256" key="4">
    <source>
        <dbReference type="PROSITE-ProRule" id="PRU00335"/>
    </source>
</evidence>
<keyword evidence="7" id="KW-1185">Reference proteome</keyword>
<evidence type="ECO:0000259" key="5">
    <source>
        <dbReference type="PROSITE" id="PS50977"/>
    </source>
</evidence>
<feature type="DNA-binding region" description="H-T-H motif" evidence="4">
    <location>
        <begin position="29"/>
        <end position="48"/>
    </location>
</feature>
<sequence>MARPREFDQDKALEAAMHVFWEKGFEAASLSDLTARMGIQRPSLYSAFGDKKGLFEAALRKYTSSHAAYVRTSLHKHSSVKEAFRTFFEDVVSKEYGKSPSTGCFCINSMVELAPHDEKFAILTREHQMYLSVIFQETLERGLRSGELDMGINAKDLAQTLVISLIGLTVFLKSRPDRIVIDNFVKQILTLVTRHHLGG</sequence>
<dbReference type="InterPro" id="IPR001647">
    <property type="entry name" value="HTH_TetR"/>
</dbReference>
<dbReference type="Pfam" id="PF00440">
    <property type="entry name" value="TetR_N"/>
    <property type="match status" value="1"/>
</dbReference>
<keyword evidence="2 4" id="KW-0238">DNA-binding</keyword>
<feature type="domain" description="HTH tetR-type" evidence="5">
    <location>
        <begin position="6"/>
        <end position="66"/>
    </location>
</feature>
<dbReference type="RefSeq" id="WP_209987124.1">
    <property type="nucleotide sequence ID" value="NZ_JBHSVQ010000001.1"/>
</dbReference>
<accession>A0ABW5F7H5</accession>
<dbReference type="InterPro" id="IPR009057">
    <property type="entry name" value="Homeodomain-like_sf"/>
</dbReference>
<reference evidence="7" key="1">
    <citation type="journal article" date="2019" name="Int. J. Syst. Evol. Microbiol.">
        <title>The Global Catalogue of Microorganisms (GCM) 10K type strain sequencing project: providing services to taxonomists for standard genome sequencing and annotation.</title>
        <authorList>
            <consortium name="The Broad Institute Genomics Platform"/>
            <consortium name="The Broad Institute Genome Sequencing Center for Infectious Disease"/>
            <person name="Wu L."/>
            <person name="Ma J."/>
        </authorList>
    </citation>
    <scope>NUCLEOTIDE SEQUENCE [LARGE SCALE GENOMIC DNA]</scope>
    <source>
        <strain evidence="7">CCM 8725</strain>
    </source>
</reference>
<proteinExistence type="predicted"/>
<keyword evidence="3" id="KW-0804">Transcription</keyword>
<protein>
    <submittedName>
        <fullName evidence="6">TetR/AcrR family transcriptional regulator</fullName>
    </submittedName>
</protein>
<evidence type="ECO:0000313" key="7">
    <source>
        <dbReference type="Proteomes" id="UP001597448"/>
    </source>
</evidence>
<evidence type="ECO:0000256" key="1">
    <source>
        <dbReference type="ARBA" id="ARBA00023015"/>
    </source>
</evidence>
<gene>
    <name evidence="6" type="ORF">ACFSX3_08395</name>
</gene>
<dbReference type="SUPFAM" id="SSF46689">
    <property type="entry name" value="Homeodomain-like"/>
    <property type="match status" value="1"/>
</dbReference>
<comment type="caution">
    <text evidence="6">The sequence shown here is derived from an EMBL/GenBank/DDBJ whole genome shotgun (WGS) entry which is preliminary data.</text>
</comment>
<dbReference type="SUPFAM" id="SSF48498">
    <property type="entry name" value="Tetracyclin repressor-like, C-terminal domain"/>
    <property type="match status" value="1"/>
</dbReference>
<evidence type="ECO:0000256" key="3">
    <source>
        <dbReference type="ARBA" id="ARBA00023163"/>
    </source>
</evidence>